<sequence length="214" mass="23844">MKPTRLILIRHGEVKGPKPGAFHSQQDVPLSLEGQQKMAEIARALKVLNLPCVASSDLSRTTYGADLAAGDGTYRLIDRDFREIDFGAWSGLTWEEIEELWPGAMKQRLQDPTGYRPPGGESLLDLKERVVVALERLLAGYPGKTVALFAHGGVNRVILAEALGLPLENIFRIQQDYACINLIDYFPDGPSLIRIINAPHDIDLKKILLRHDWP</sequence>
<dbReference type="Pfam" id="PF00300">
    <property type="entry name" value="His_Phos_1"/>
    <property type="match status" value="1"/>
</dbReference>
<keyword evidence="2" id="KW-1185">Reference proteome</keyword>
<proteinExistence type="predicted"/>
<dbReference type="EMBL" id="CP048877">
    <property type="protein sequence ID" value="QIJ70971.1"/>
    <property type="molecule type" value="Genomic_DNA"/>
</dbReference>
<dbReference type="Gene3D" id="3.40.50.1240">
    <property type="entry name" value="Phosphoglycerate mutase-like"/>
    <property type="match status" value="1"/>
</dbReference>
<gene>
    <name evidence="1" type="ORF">G4V39_01190</name>
</gene>
<dbReference type="SMART" id="SM00855">
    <property type="entry name" value="PGAM"/>
    <property type="match status" value="1"/>
</dbReference>
<organism evidence="1 2">
    <name type="scientific">Thermosulfuriphilus ammonigenes</name>
    <dbReference type="NCBI Taxonomy" id="1936021"/>
    <lineage>
        <taxon>Bacteria</taxon>
        <taxon>Pseudomonadati</taxon>
        <taxon>Thermodesulfobacteriota</taxon>
        <taxon>Thermodesulfobacteria</taxon>
        <taxon>Thermodesulfobacteriales</taxon>
        <taxon>Thermodesulfobacteriaceae</taxon>
        <taxon>Thermosulfuriphilus</taxon>
    </lineage>
</organism>
<dbReference type="PANTHER" id="PTHR48100">
    <property type="entry name" value="BROAD-SPECIFICITY PHOSPHATASE YOR283W-RELATED"/>
    <property type="match status" value="1"/>
</dbReference>
<dbReference type="InterPro" id="IPR013078">
    <property type="entry name" value="His_Pase_superF_clade-1"/>
</dbReference>
<dbReference type="KEGG" id="tav:G4V39_01190"/>
<dbReference type="CDD" id="cd07067">
    <property type="entry name" value="HP_PGM_like"/>
    <property type="match status" value="1"/>
</dbReference>
<dbReference type="InterPro" id="IPR029033">
    <property type="entry name" value="His_PPase_superfam"/>
</dbReference>
<dbReference type="SUPFAM" id="SSF53254">
    <property type="entry name" value="Phosphoglycerate mutase-like"/>
    <property type="match status" value="1"/>
</dbReference>
<name>A0A6G7PTX4_9BACT</name>
<evidence type="ECO:0000313" key="2">
    <source>
        <dbReference type="Proteomes" id="UP000502179"/>
    </source>
</evidence>
<dbReference type="InterPro" id="IPR050275">
    <property type="entry name" value="PGM_Phosphatase"/>
</dbReference>
<dbReference type="GO" id="GO:0016791">
    <property type="term" value="F:phosphatase activity"/>
    <property type="evidence" value="ECO:0007669"/>
    <property type="project" value="TreeGrafter"/>
</dbReference>
<dbReference type="Proteomes" id="UP000502179">
    <property type="component" value="Chromosome"/>
</dbReference>
<dbReference type="RefSeq" id="WP_166031194.1">
    <property type="nucleotide sequence ID" value="NZ_CP048877.1"/>
</dbReference>
<evidence type="ECO:0000313" key="1">
    <source>
        <dbReference type="EMBL" id="QIJ70971.1"/>
    </source>
</evidence>
<reference evidence="1 2" key="1">
    <citation type="submission" date="2020-02" db="EMBL/GenBank/DDBJ databases">
        <title>Genome analysis of Thermosulfuriphilus ammonigenes ST65T, an anaerobic thermophilic chemolithoautotrophic bacterium isolated from a deep-sea hydrothermal vent.</title>
        <authorList>
            <person name="Slobodkina G."/>
            <person name="Allioux M."/>
            <person name="Merkel A."/>
            <person name="Alain K."/>
            <person name="Jebbar M."/>
            <person name="Slobodkin A."/>
        </authorList>
    </citation>
    <scope>NUCLEOTIDE SEQUENCE [LARGE SCALE GENOMIC DNA]</scope>
    <source>
        <strain evidence="1 2">ST65</strain>
    </source>
</reference>
<accession>A0A6G7PTX4</accession>
<dbReference type="PANTHER" id="PTHR48100:SF10">
    <property type="entry name" value="2-CARBOXY-D-ARABINITOL-1-PHOSPHATASE-RELATED"/>
    <property type="match status" value="1"/>
</dbReference>
<protein>
    <submittedName>
        <fullName evidence="1">Histidine phosphatase family protein</fullName>
    </submittedName>
</protein>
<dbReference type="AlphaFoldDB" id="A0A6G7PTX4"/>